<accession>A0ABP5WPQ4</accession>
<protein>
    <submittedName>
        <fullName evidence="1">Uncharacterized protein</fullName>
    </submittedName>
</protein>
<keyword evidence="2" id="KW-1185">Reference proteome</keyword>
<evidence type="ECO:0000313" key="1">
    <source>
        <dbReference type="EMBL" id="GAA2428935.1"/>
    </source>
</evidence>
<gene>
    <name evidence="1" type="ORF">GCM10010405_09560</name>
</gene>
<comment type="caution">
    <text evidence="1">The sequence shown here is derived from an EMBL/GenBank/DDBJ whole genome shotgun (WGS) entry which is preliminary data.</text>
</comment>
<sequence>MRFPLAHWVLAPRTTWRARRIAATSGLDMDARTAWVVARLTRRSEEYPYAMRRPDGEDLDETGPGSR</sequence>
<reference evidence="2" key="1">
    <citation type="journal article" date="2019" name="Int. J. Syst. Evol. Microbiol.">
        <title>The Global Catalogue of Microorganisms (GCM) 10K type strain sequencing project: providing services to taxonomists for standard genome sequencing and annotation.</title>
        <authorList>
            <consortium name="The Broad Institute Genomics Platform"/>
            <consortium name="The Broad Institute Genome Sequencing Center for Infectious Disease"/>
            <person name="Wu L."/>
            <person name="Ma J."/>
        </authorList>
    </citation>
    <scope>NUCLEOTIDE SEQUENCE [LARGE SCALE GENOMIC DNA]</scope>
    <source>
        <strain evidence="2">JCM 6305</strain>
    </source>
</reference>
<name>A0ABP5WPQ4_9ACTN</name>
<evidence type="ECO:0000313" key="2">
    <source>
        <dbReference type="Proteomes" id="UP001501638"/>
    </source>
</evidence>
<dbReference type="Proteomes" id="UP001501638">
    <property type="component" value="Unassembled WGS sequence"/>
</dbReference>
<organism evidence="1 2">
    <name type="scientific">Streptomyces macrosporus</name>
    <dbReference type="NCBI Taxonomy" id="44032"/>
    <lineage>
        <taxon>Bacteria</taxon>
        <taxon>Bacillati</taxon>
        <taxon>Actinomycetota</taxon>
        <taxon>Actinomycetes</taxon>
        <taxon>Kitasatosporales</taxon>
        <taxon>Streptomycetaceae</taxon>
        <taxon>Streptomyces</taxon>
    </lineage>
</organism>
<dbReference type="EMBL" id="BAAASZ010000007">
    <property type="protein sequence ID" value="GAA2428935.1"/>
    <property type="molecule type" value="Genomic_DNA"/>
</dbReference>
<proteinExistence type="predicted"/>